<name>A6KN43_RAT</name>
<dbReference type="InterPro" id="IPR013783">
    <property type="entry name" value="Ig-like_fold"/>
</dbReference>
<evidence type="ECO:0000256" key="4">
    <source>
        <dbReference type="SAM" id="SignalP"/>
    </source>
</evidence>
<sequence length="181" mass="20924">MLLLRWFTFSCLWVFGLGQLKQTKMSVTKATGYNQRPLDGKYKKIEARKDFQTSTSNLTLNYLKKEDEATYYCALWAPFRHIVGQGICQRDKTRSNSLSKEHRCIVKHENNKGGVDQEIVNNATVLEACLKGRKDMLQLQVTTTSAFYVYLTLFFKSVVHLAFVVFCLFRRVNMPCDGQRS</sequence>
<evidence type="ECO:0000256" key="3">
    <source>
        <dbReference type="SAM" id="Phobius"/>
    </source>
</evidence>
<dbReference type="PANTHER" id="PTHR19256:SF61">
    <property type="entry name" value="T-CELL RECEPTOR GAMMA CHAIN C REGION 5_10-13"/>
    <property type="match status" value="1"/>
</dbReference>
<dbReference type="EMBL" id="CH474072">
    <property type="protein sequence ID" value="EDL84511.1"/>
    <property type="molecule type" value="Genomic_DNA"/>
</dbReference>
<accession>A6KN43</accession>
<evidence type="ECO:0000313" key="6">
    <source>
        <dbReference type="Proteomes" id="UP000234681"/>
    </source>
</evidence>
<dbReference type="Gene3D" id="2.60.40.10">
    <property type="entry name" value="Immunoglobulins"/>
    <property type="match status" value="1"/>
</dbReference>
<keyword evidence="3" id="KW-0472">Membrane</keyword>
<feature type="transmembrane region" description="Helical" evidence="3">
    <location>
        <begin position="147"/>
        <end position="169"/>
    </location>
</feature>
<evidence type="ECO:0000313" key="5">
    <source>
        <dbReference type="EMBL" id="EDL84511.1"/>
    </source>
</evidence>
<keyword evidence="1" id="KW-0675">Receptor</keyword>
<proteinExistence type="predicted"/>
<gene>
    <name evidence="5" type="ORF">rCG_23078</name>
</gene>
<organism evidence="5 6">
    <name type="scientific">Rattus norvegicus</name>
    <name type="common">Rat</name>
    <dbReference type="NCBI Taxonomy" id="10116"/>
    <lineage>
        <taxon>Eukaryota</taxon>
        <taxon>Metazoa</taxon>
        <taxon>Chordata</taxon>
        <taxon>Craniata</taxon>
        <taxon>Vertebrata</taxon>
        <taxon>Euteleostomi</taxon>
        <taxon>Mammalia</taxon>
        <taxon>Eutheria</taxon>
        <taxon>Euarchontoglires</taxon>
        <taxon>Glires</taxon>
        <taxon>Rodentia</taxon>
        <taxon>Myomorpha</taxon>
        <taxon>Muroidea</taxon>
        <taxon>Muridae</taxon>
        <taxon>Murinae</taxon>
        <taxon>Rattus</taxon>
    </lineage>
</organism>
<keyword evidence="4" id="KW-0732">Signal</keyword>
<feature type="signal peptide" evidence="4">
    <location>
        <begin position="1"/>
        <end position="18"/>
    </location>
</feature>
<feature type="chain" id="PRO_5039885917" evidence="4">
    <location>
        <begin position="19"/>
        <end position="181"/>
    </location>
</feature>
<evidence type="ECO:0000256" key="2">
    <source>
        <dbReference type="ARBA" id="ARBA00023319"/>
    </source>
</evidence>
<dbReference type="InterPro" id="IPR036179">
    <property type="entry name" value="Ig-like_dom_sf"/>
</dbReference>
<evidence type="ECO:0000256" key="1">
    <source>
        <dbReference type="ARBA" id="ARBA00023170"/>
    </source>
</evidence>
<dbReference type="InterPro" id="IPR051117">
    <property type="entry name" value="TRG_var/const_region"/>
</dbReference>
<keyword evidence="3" id="KW-0812">Transmembrane</keyword>
<dbReference type="AlphaFoldDB" id="A6KN43"/>
<reference evidence="6" key="1">
    <citation type="submission" date="2005-09" db="EMBL/GenBank/DDBJ databases">
        <authorList>
            <person name="Mural R.J."/>
            <person name="Li P.W."/>
            <person name="Adams M.D."/>
            <person name="Amanatides P.G."/>
            <person name="Baden-Tillson H."/>
            <person name="Barnstead M."/>
            <person name="Chin S.H."/>
            <person name="Dew I."/>
            <person name="Evans C.A."/>
            <person name="Ferriera S."/>
            <person name="Flanigan M."/>
            <person name="Fosler C."/>
            <person name="Glodek A."/>
            <person name="Gu Z."/>
            <person name="Holt R.A."/>
            <person name="Jennings D."/>
            <person name="Kraft C.L."/>
            <person name="Lu F."/>
            <person name="Nguyen T."/>
            <person name="Nusskern D.R."/>
            <person name="Pfannkoch C.M."/>
            <person name="Sitter C."/>
            <person name="Sutton G.G."/>
            <person name="Venter J.C."/>
            <person name="Wang Z."/>
            <person name="Woodage T."/>
            <person name="Zheng X.H."/>
            <person name="Zhong F."/>
        </authorList>
    </citation>
    <scope>NUCLEOTIDE SEQUENCE [LARGE SCALE GENOMIC DNA]</scope>
    <source>
        <strain>BN</strain>
        <strain evidence="6">Sprague-Dawley</strain>
    </source>
</reference>
<dbReference type="PANTHER" id="PTHR19256">
    <property type="entry name" value="T-CELL RECEPTOR GAMMA CHAIN"/>
    <property type="match status" value="1"/>
</dbReference>
<protein>
    <submittedName>
        <fullName evidence="5">RCG23078</fullName>
    </submittedName>
</protein>
<keyword evidence="2" id="KW-0393">Immunoglobulin domain</keyword>
<dbReference type="Proteomes" id="UP000234681">
    <property type="component" value="Chromosome 17"/>
</dbReference>
<dbReference type="SUPFAM" id="SSF48726">
    <property type="entry name" value="Immunoglobulin"/>
    <property type="match status" value="1"/>
</dbReference>
<keyword evidence="3" id="KW-1133">Transmembrane helix</keyword>